<dbReference type="SUPFAM" id="SSF52047">
    <property type="entry name" value="RNI-like"/>
    <property type="match status" value="1"/>
</dbReference>
<reference evidence="1" key="2">
    <citation type="submission" date="2021-02" db="EMBL/GenBank/DDBJ databases">
        <title>Aspergillus puulaauensis MK2 genome sequence.</title>
        <authorList>
            <person name="Futagami T."/>
            <person name="Mori K."/>
            <person name="Kadooka C."/>
            <person name="Tanaka T."/>
        </authorList>
    </citation>
    <scope>NUCLEOTIDE SEQUENCE</scope>
    <source>
        <strain evidence="1">MK2</strain>
    </source>
</reference>
<accession>A0A7R7XGW9</accession>
<dbReference type="GeneID" id="64970753"/>
<reference evidence="1" key="1">
    <citation type="submission" date="2021-01" db="EMBL/GenBank/DDBJ databases">
        <authorList>
            <consortium name="Aspergillus puulaauensis MK2 genome sequencing consortium"/>
            <person name="Kazuki M."/>
            <person name="Futagami T."/>
        </authorList>
    </citation>
    <scope>NUCLEOTIDE SEQUENCE</scope>
    <source>
        <strain evidence="1">MK2</strain>
    </source>
</reference>
<organism evidence="1 2">
    <name type="scientific">Aspergillus puulaauensis</name>
    <dbReference type="NCBI Taxonomy" id="1220207"/>
    <lineage>
        <taxon>Eukaryota</taxon>
        <taxon>Fungi</taxon>
        <taxon>Dikarya</taxon>
        <taxon>Ascomycota</taxon>
        <taxon>Pezizomycotina</taxon>
        <taxon>Eurotiomycetes</taxon>
        <taxon>Eurotiomycetidae</taxon>
        <taxon>Eurotiales</taxon>
        <taxon>Aspergillaceae</taxon>
        <taxon>Aspergillus</taxon>
    </lineage>
</organism>
<name>A0A7R7XGW9_9EURO</name>
<keyword evidence="2" id="KW-1185">Reference proteome</keyword>
<gene>
    <name evidence="1" type="ORF">APUU_21180A</name>
</gene>
<dbReference type="RefSeq" id="XP_041552942.1">
    <property type="nucleotide sequence ID" value="XM_041699903.1"/>
</dbReference>
<dbReference type="Proteomes" id="UP000654913">
    <property type="component" value="Chromosome 2"/>
</dbReference>
<evidence type="ECO:0000313" key="2">
    <source>
        <dbReference type="Proteomes" id="UP000654913"/>
    </source>
</evidence>
<evidence type="ECO:0000313" key="1">
    <source>
        <dbReference type="EMBL" id="BCS20748.1"/>
    </source>
</evidence>
<sequence>MLFADLPEELLLYIFATYFERDSHTLLLIATLNKRFHRIITPILYSHVSLGLDDADESRKVRRFIMSVFSRPYLAQCVRSLELKELSWVSHQSLARRRKELVARMVTGNILGRPDRLDMFKLVTVVRRLPLLDKHKFNWCTELQEVSPSLDSLIALAFVFLPSLEKLESNWSLDPVFIWHLLPKADMKKVDSTPSPLILRNLTHLKVNSESPCGNSSEILPLFQMPALTHFFASNWGPIRRDGRDDGVEIQTEDSDSGKETTASAITHLELRHCNVDLYSLQTILKHCRSVRTFIFHRDWDPRIHVRLSGLSITRALRPHWETLENITLSFEPGIYIHQEGEIHPLDFSQFSKLTNLYIAAGYLIHDPEDFDYDEFSNHSDMENEEEPGINNHLDDRLPESLEVLRITGFSTPEQTQFLIDNCCRMLQRRSRTPRLRELSIEAPFDKPDVSFDTKALQQEARRADVRFRKINTKDYSDDYSDDKHEMLPPPECDWGMDGEFKWSAKFV</sequence>
<proteinExistence type="predicted"/>
<dbReference type="AlphaFoldDB" id="A0A7R7XGW9"/>
<dbReference type="OrthoDB" id="4422269at2759"/>
<evidence type="ECO:0008006" key="3">
    <source>
        <dbReference type="Google" id="ProtNLM"/>
    </source>
</evidence>
<protein>
    <recommendedName>
        <fullName evidence="3">F-box domain-containing protein</fullName>
    </recommendedName>
</protein>
<dbReference type="EMBL" id="AP024444">
    <property type="protein sequence ID" value="BCS20748.1"/>
    <property type="molecule type" value="Genomic_DNA"/>
</dbReference>
<dbReference type="KEGG" id="apuu:APUU_21180A"/>